<evidence type="ECO:0000313" key="2">
    <source>
        <dbReference type="Proteomes" id="UP000765509"/>
    </source>
</evidence>
<dbReference type="EMBL" id="AVOT02011280">
    <property type="protein sequence ID" value="MBW0491830.1"/>
    <property type="molecule type" value="Genomic_DNA"/>
</dbReference>
<organism evidence="1 2">
    <name type="scientific">Austropuccinia psidii MF-1</name>
    <dbReference type="NCBI Taxonomy" id="1389203"/>
    <lineage>
        <taxon>Eukaryota</taxon>
        <taxon>Fungi</taxon>
        <taxon>Dikarya</taxon>
        <taxon>Basidiomycota</taxon>
        <taxon>Pucciniomycotina</taxon>
        <taxon>Pucciniomycetes</taxon>
        <taxon>Pucciniales</taxon>
        <taxon>Sphaerophragmiaceae</taxon>
        <taxon>Austropuccinia</taxon>
    </lineage>
</organism>
<keyword evidence="2" id="KW-1185">Reference proteome</keyword>
<reference evidence="1" key="1">
    <citation type="submission" date="2021-03" db="EMBL/GenBank/DDBJ databases">
        <title>Draft genome sequence of rust myrtle Austropuccinia psidii MF-1, a brazilian biotype.</title>
        <authorList>
            <person name="Quecine M.C."/>
            <person name="Pachon D.M.R."/>
            <person name="Bonatelli M.L."/>
            <person name="Correr F.H."/>
            <person name="Franceschini L.M."/>
            <person name="Leite T.F."/>
            <person name="Margarido G.R.A."/>
            <person name="Almeida C.A."/>
            <person name="Ferrarezi J.A."/>
            <person name="Labate C.A."/>
        </authorList>
    </citation>
    <scope>NUCLEOTIDE SEQUENCE</scope>
    <source>
        <strain evidence="1">MF-1</strain>
    </source>
</reference>
<accession>A0A9Q3H7B4</accession>
<protein>
    <recommendedName>
        <fullName evidence="3">DUF4219 domain-containing protein</fullName>
    </recommendedName>
</protein>
<name>A0A9Q3H7B4_9BASI</name>
<dbReference type="Proteomes" id="UP000765509">
    <property type="component" value="Unassembled WGS sequence"/>
</dbReference>
<comment type="caution">
    <text evidence="1">The sequence shown here is derived from an EMBL/GenBank/DDBJ whole genome shotgun (WGS) entry which is preliminary data.</text>
</comment>
<dbReference type="AlphaFoldDB" id="A0A9Q3H7B4"/>
<dbReference type="Pfam" id="PF14223">
    <property type="entry name" value="Retrotran_gag_2"/>
    <property type="match status" value="1"/>
</dbReference>
<dbReference type="OrthoDB" id="8029976at2759"/>
<evidence type="ECO:0000313" key="1">
    <source>
        <dbReference type="EMBL" id="MBW0491830.1"/>
    </source>
</evidence>
<sequence>MTESNIKNSSIPTLDGSNYGEWSARIIILLQSKDLLHVCENDVAPDLSTTALNKWNKSSFDTVSIITSQVSNQVFIEAVKQNSTNAHLLWTKLQEKYASRKAINWGHVWMQWLKSTFNGNLQEYIDENGKLMMAMETVNIIIPSELLSFTFLGKLSGDPKIHQYVETLSLNEELIELPNLILSKLQDFHNNSFIQEEPIKSSVTTLLSESAHPYKVLYYCTNGKHNPMCTSCTKQECFVKNPQLKPPC</sequence>
<gene>
    <name evidence="1" type="ORF">O181_031545</name>
</gene>
<proteinExistence type="predicted"/>
<evidence type="ECO:0008006" key="3">
    <source>
        <dbReference type="Google" id="ProtNLM"/>
    </source>
</evidence>